<sequence length="246" mass="29044">MRELNTIVFADDVVFIHNDPSYLQHILLVAEKVFRSWSLKINVCKLRERLLPEILRVHLYNVRVLPILPYNLDTWVLTDHDISSLEVFHRRHLRRVFRTHFPQHISKADLYKSCNTKWLRISLTQSILELFGHIFRRSQPIPAQLNMLRYYDSTGQMPAYRGRTTTCLPTILGKDIRLTIAYTLRLRNTADLHALSISAHIRARWKVLTRQLCTSQELIYQDKETVRRKGKLASTNKDSMPSRKRT</sequence>
<name>F0WCR9_9STRA</name>
<dbReference type="HOGENOM" id="CLU_1130761_0_0_1"/>
<organism evidence="1">
    <name type="scientific">Albugo laibachii Nc14</name>
    <dbReference type="NCBI Taxonomy" id="890382"/>
    <lineage>
        <taxon>Eukaryota</taxon>
        <taxon>Sar</taxon>
        <taxon>Stramenopiles</taxon>
        <taxon>Oomycota</taxon>
        <taxon>Peronosporomycetes</taxon>
        <taxon>Albuginales</taxon>
        <taxon>Albuginaceae</taxon>
        <taxon>Albugo</taxon>
    </lineage>
</organism>
<accession>F0WCR9</accession>
<reference evidence="1" key="1">
    <citation type="journal article" date="2011" name="PLoS Biol.">
        <title>Gene gain and loss during evolution of obligate parasitism in the white rust pathogen of Arabidopsis thaliana.</title>
        <authorList>
            <person name="Kemen E."/>
            <person name="Gardiner A."/>
            <person name="Schultz-Larsen T."/>
            <person name="Kemen A.C."/>
            <person name="Balmuth A.L."/>
            <person name="Robert-Seilaniantz A."/>
            <person name="Bailey K."/>
            <person name="Holub E."/>
            <person name="Studholme D.J."/>
            <person name="Maclean D."/>
            <person name="Jones J.D."/>
        </authorList>
    </citation>
    <scope>NUCLEOTIDE SEQUENCE</scope>
</reference>
<reference evidence="1" key="2">
    <citation type="submission" date="2011-02" db="EMBL/GenBank/DDBJ databases">
        <authorList>
            <person name="MacLean D."/>
        </authorList>
    </citation>
    <scope>NUCLEOTIDE SEQUENCE</scope>
</reference>
<protein>
    <submittedName>
        <fullName evidence="1">AlNc14C60G4397 protein</fullName>
    </submittedName>
</protein>
<gene>
    <name evidence="1" type="primary">AlNc14C60G4397</name>
    <name evidence="1" type="ORF">ALNC14_050770</name>
</gene>
<proteinExistence type="predicted"/>
<dbReference type="AlphaFoldDB" id="F0WCR9"/>
<dbReference type="EMBL" id="FR824105">
    <property type="protein sequence ID" value="CCA18934.1"/>
    <property type="molecule type" value="Genomic_DNA"/>
</dbReference>
<evidence type="ECO:0000313" key="1">
    <source>
        <dbReference type="EMBL" id="CCA18934.1"/>
    </source>
</evidence>